<dbReference type="SMART" id="SM00672">
    <property type="entry name" value="CAP10"/>
    <property type="match status" value="1"/>
</dbReference>
<dbReference type="InterPro" id="IPR006598">
    <property type="entry name" value="CAP10"/>
</dbReference>
<gene>
    <name evidence="2" type="ORF">ACJRO7_019245</name>
</gene>
<dbReference type="PANTHER" id="PTHR12203:SF99">
    <property type="entry name" value="OS04G0534100 PROTEIN"/>
    <property type="match status" value="1"/>
</dbReference>
<organism evidence="2 3">
    <name type="scientific">Eucalyptus globulus</name>
    <name type="common">Tasmanian blue gum</name>
    <dbReference type="NCBI Taxonomy" id="34317"/>
    <lineage>
        <taxon>Eukaryota</taxon>
        <taxon>Viridiplantae</taxon>
        <taxon>Streptophyta</taxon>
        <taxon>Embryophyta</taxon>
        <taxon>Tracheophyta</taxon>
        <taxon>Spermatophyta</taxon>
        <taxon>Magnoliopsida</taxon>
        <taxon>eudicotyledons</taxon>
        <taxon>Gunneridae</taxon>
        <taxon>Pentapetalae</taxon>
        <taxon>rosids</taxon>
        <taxon>malvids</taxon>
        <taxon>Myrtales</taxon>
        <taxon>Myrtaceae</taxon>
        <taxon>Myrtoideae</taxon>
        <taxon>Eucalypteae</taxon>
        <taxon>Eucalyptus</taxon>
    </lineage>
</organism>
<dbReference type="PANTHER" id="PTHR12203">
    <property type="entry name" value="KDEL LYS-ASP-GLU-LEU CONTAINING - RELATED"/>
    <property type="match status" value="1"/>
</dbReference>
<keyword evidence="3" id="KW-1185">Reference proteome</keyword>
<dbReference type="InterPro" id="IPR051091">
    <property type="entry name" value="O-Glucosyltr/Glycosyltrsf_90"/>
</dbReference>
<name>A0ABD3KID8_EUCGL</name>
<comment type="caution">
    <text evidence="2">The sequence shown here is derived from an EMBL/GenBank/DDBJ whole genome shotgun (WGS) entry which is preliminary data.</text>
</comment>
<evidence type="ECO:0000313" key="3">
    <source>
        <dbReference type="Proteomes" id="UP001634007"/>
    </source>
</evidence>
<evidence type="ECO:0000259" key="1">
    <source>
        <dbReference type="SMART" id="SM00672"/>
    </source>
</evidence>
<sequence length="150" mass="17361">MERYKIYIEGIGWSVSEKYILACDSMTLLIKPEFYGYFVGGMMPMEHYWPIRPNNKCRAIKFAVEWGNNHTEEAQRISGSRTKFVEESSKLKFDYMFHLLSEYAKLLKLEVKVPPGMNDLCSEMRSFEVKVTPGMTDLCSEMMVCPADGL</sequence>
<dbReference type="AlphaFoldDB" id="A0ABD3KID8"/>
<feature type="domain" description="Glycosyl transferase CAP10" evidence="1">
    <location>
        <begin position="1"/>
        <end position="110"/>
    </location>
</feature>
<evidence type="ECO:0000313" key="2">
    <source>
        <dbReference type="EMBL" id="KAL3737676.1"/>
    </source>
</evidence>
<proteinExistence type="predicted"/>
<accession>A0ABD3KID8</accession>
<dbReference type="Pfam" id="PF05686">
    <property type="entry name" value="Glyco_transf_90"/>
    <property type="match status" value="1"/>
</dbReference>
<reference evidence="2 3" key="1">
    <citation type="submission" date="2024-11" db="EMBL/GenBank/DDBJ databases">
        <title>Chromosome-level genome assembly of Eucalyptus globulus Labill. provides insights into its genome evolution.</title>
        <authorList>
            <person name="Li X."/>
        </authorList>
    </citation>
    <scope>NUCLEOTIDE SEQUENCE [LARGE SCALE GENOMIC DNA]</scope>
    <source>
        <strain evidence="2">CL2024</strain>
        <tissue evidence="2">Fresh tender leaves</tissue>
    </source>
</reference>
<dbReference type="Proteomes" id="UP001634007">
    <property type="component" value="Unassembled WGS sequence"/>
</dbReference>
<dbReference type="EMBL" id="JBJKBG010000005">
    <property type="protein sequence ID" value="KAL3737676.1"/>
    <property type="molecule type" value="Genomic_DNA"/>
</dbReference>
<protein>
    <recommendedName>
        <fullName evidence="1">Glycosyl transferase CAP10 domain-containing protein</fullName>
    </recommendedName>
</protein>